<proteinExistence type="predicted"/>
<dbReference type="Gene3D" id="3.40.50.450">
    <property type="match status" value="1"/>
</dbReference>
<dbReference type="EMBL" id="BK014769">
    <property type="protein sequence ID" value="DAD74997.1"/>
    <property type="molecule type" value="Genomic_DNA"/>
</dbReference>
<accession>A0A8S5LY79</accession>
<reference evidence="1" key="1">
    <citation type="journal article" date="2021" name="Proc. Natl. Acad. Sci. U.S.A.">
        <title>A Catalog of Tens of Thousands of Viruses from Human Metagenomes Reveals Hidden Associations with Chronic Diseases.</title>
        <authorList>
            <person name="Tisza M.J."/>
            <person name="Buck C.B."/>
        </authorList>
    </citation>
    <scope>NUCLEOTIDE SEQUENCE</scope>
    <source>
        <strain evidence="1">CtA995</strain>
    </source>
</reference>
<dbReference type="SUPFAM" id="SSF52309">
    <property type="entry name" value="N-(deoxy)ribosyltransferase-like"/>
    <property type="match status" value="1"/>
</dbReference>
<organism evidence="1">
    <name type="scientific">Siphoviridae sp. ctA995</name>
    <dbReference type="NCBI Taxonomy" id="2826180"/>
    <lineage>
        <taxon>Viruses</taxon>
        <taxon>Duplodnaviria</taxon>
        <taxon>Heunggongvirae</taxon>
        <taxon>Uroviricota</taxon>
        <taxon>Caudoviricetes</taxon>
    </lineage>
</organism>
<name>A0A8S5LY79_9CAUD</name>
<evidence type="ECO:0000313" key="1">
    <source>
        <dbReference type="EMBL" id="DAD74997.1"/>
    </source>
</evidence>
<sequence>MSEENKVKTCFVIMPISDQPKYPAGHFDKIYKQIIVPAVQIAGFEPIRADSDQICDSIMKKILKNLVECDMAICDLSSRNPNVMYELGIRQAYGKKVVLVQDDATDKIFDVAGINTVFYKKDRLYENVMKAKDDIANAIKETYKNGSFSLMNIVNLENAKVDNSKVDEVVFDRIMMKSIYSKLDAMEDSIRLLSNTQNVSDELNCGLNKRSFARLVMECKDALGNYPDDLDLLVSCYQRLSRANNVMLHNRNDKSFTPKDYINVKNTLIELNDRINALTNDRINALTLNTD</sequence>
<protein>
    <submittedName>
        <fullName evidence="1">Blasticidin M</fullName>
    </submittedName>
</protein>